<evidence type="ECO:0000256" key="1">
    <source>
        <dbReference type="ARBA" id="ARBA00022679"/>
    </source>
</evidence>
<dbReference type="Pfam" id="PF13302">
    <property type="entry name" value="Acetyltransf_3"/>
    <property type="match status" value="1"/>
</dbReference>
<evidence type="ECO:0000313" key="5">
    <source>
        <dbReference type="EMBL" id="RIW30930.1"/>
    </source>
</evidence>
<dbReference type="GO" id="GO:0005737">
    <property type="term" value="C:cytoplasm"/>
    <property type="evidence" value="ECO:0007669"/>
    <property type="project" value="TreeGrafter"/>
</dbReference>
<accession>A0A3A1QTH0</accession>
<evidence type="ECO:0000256" key="3">
    <source>
        <dbReference type="ARBA" id="ARBA00038502"/>
    </source>
</evidence>
<evidence type="ECO:0000259" key="4">
    <source>
        <dbReference type="PROSITE" id="PS51186"/>
    </source>
</evidence>
<dbReference type="InterPro" id="IPR000182">
    <property type="entry name" value="GNAT_dom"/>
</dbReference>
<dbReference type="InterPro" id="IPR051531">
    <property type="entry name" value="N-acetyltransferase"/>
</dbReference>
<comment type="similarity">
    <text evidence="3">Belongs to the acetyltransferase family. RimJ subfamily.</text>
</comment>
<proteinExistence type="inferred from homology"/>
<dbReference type="Gene3D" id="3.40.630.30">
    <property type="match status" value="1"/>
</dbReference>
<evidence type="ECO:0000313" key="6">
    <source>
        <dbReference type="Proteomes" id="UP000265801"/>
    </source>
</evidence>
<keyword evidence="1 5" id="KW-0808">Transferase</keyword>
<dbReference type="PANTHER" id="PTHR43792:SF8">
    <property type="entry name" value="[RIBOSOMAL PROTEIN US5]-ALANINE N-ACETYLTRANSFERASE"/>
    <property type="match status" value="1"/>
</dbReference>
<dbReference type="GO" id="GO:0008999">
    <property type="term" value="F:protein-N-terminal-alanine acetyltransferase activity"/>
    <property type="evidence" value="ECO:0007669"/>
    <property type="project" value="TreeGrafter"/>
</dbReference>
<gene>
    <name evidence="5" type="ORF">D3H55_16220</name>
</gene>
<dbReference type="PANTHER" id="PTHR43792">
    <property type="entry name" value="GNAT FAMILY, PUTATIVE (AFU_ORTHOLOGUE AFUA_3G00765)-RELATED-RELATED"/>
    <property type="match status" value="1"/>
</dbReference>
<dbReference type="OrthoDB" id="9801656at2"/>
<dbReference type="RefSeq" id="WP_119548373.1">
    <property type="nucleotide sequence ID" value="NZ_QXIR01000024.1"/>
</dbReference>
<comment type="caution">
    <text evidence="5">The sequence shown here is derived from an EMBL/GenBank/DDBJ whole genome shotgun (WGS) entry which is preliminary data.</text>
</comment>
<sequence>MELYLERLRQQDAPELYAFECENREFFETMVPGRGEEYFQYDFFLERHRSLLEEQSQGLSFFFLIKNQSGDILGRVNLVDIDAGNGIGHLGYRVGEAYIGQGVAAMSLKLLMKDISKYHIRIIHAKTTADNIPSQKVLLRNGFLLKKIDDGTESGTEFLHYCWRDPSDQ</sequence>
<protein>
    <submittedName>
        <fullName evidence="5">N-acetyltransferase</fullName>
    </submittedName>
</protein>
<feature type="domain" description="N-acetyltransferase" evidence="4">
    <location>
        <begin position="3"/>
        <end position="165"/>
    </location>
</feature>
<evidence type="ECO:0000256" key="2">
    <source>
        <dbReference type="ARBA" id="ARBA00023315"/>
    </source>
</evidence>
<organism evidence="5 6">
    <name type="scientific">Bacillus salacetis</name>
    <dbReference type="NCBI Taxonomy" id="2315464"/>
    <lineage>
        <taxon>Bacteria</taxon>
        <taxon>Bacillati</taxon>
        <taxon>Bacillota</taxon>
        <taxon>Bacilli</taxon>
        <taxon>Bacillales</taxon>
        <taxon>Bacillaceae</taxon>
        <taxon>Bacillus</taxon>
    </lineage>
</organism>
<name>A0A3A1QTH0_9BACI</name>
<keyword evidence="2" id="KW-0012">Acyltransferase</keyword>
<keyword evidence="6" id="KW-1185">Reference proteome</keyword>
<dbReference type="InterPro" id="IPR016181">
    <property type="entry name" value="Acyl_CoA_acyltransferase"/>
</dbReference>
<dbReference type="PROSITE" id="PS51186">
    <property type="entry name" value="GNAT"/>
    <property type="match status" value="1"/>
</dbReference>
<dbReference type="AlphaFoldDB" id="A0A3A1QTH0"/>
<dbReference type="EMBL" id="QXIR01000024">
    <property type="protein sequence ID" value="RIW30930.1"/>
    <property type="molecule type" value="Genomic_DNA"/>
</dbReference>
<dbReference type="SUPFAM" id="SSF55729">
    <property type="entry name" value="Acyl-CoA N-acyltransferases (Nat)"/>
    <property type="match status" value="1"/>
</dbReference>
<reference evidence="5 6" key="1">
    <citation type="submission" date="2018-09" db="EMBL/GenBank/DDBJ databases">
        <title>Bacillus saliacetes sp. nov., isolated from Thai shrimp paste (Ka-pi).</title>
        <authorList>
            <person name="Daroonpunt R."/>
            <person name="Tanasupawat S."/>
            <person name="Yiamsombut S."/>
        </authorList>
    </citation>
    <scope>NUCLEOTIDE SEQUENCE [LARGE SCALE GENOMIC DNA]</scope>
    <source>
        <strain evidence="5 6">SKP7-4</strain>
    </source>
</reference>
<dbReference type="Proteomes" id="UP000265801">
    <property type="component" value="Unassembled WGS sequence"/>
</dbReference>